<protein>
    <submittedName>
        <fullName evidence="1">E4 ORF2</fullName>
    </submittedName>
</protein>
<name>A0A1B0UI10_9ADEN</name>
<dbReference type="Proteomes" id="UP000173328">
    <property type="component" value="Segment"/>
</dbReference>
<dbReference type="RefSeq" id="YP_009272896.1">
    <property type="nucleotide sequence ID" value="NC_030860.1"/>
</dbReference>
<organism evidence="1 2">
    <name type="scientific">Bat mastadenovirus WIV12</name>
    <dbReference type="NCBI Taxonomy" id="1788434"/>
    <lineage>
        <taxon>Viruses</taxon>
        <taxon>Varidnaviria</taxon>
        <taxon>Bamfordvirae</taxon>
        <taxon>Preplasmiviricota</taxon>
        <taxon>Polisuviricotina</taxon>
        <taxon>Pharingeaviricetes</taxon>
        <taxon>Rowavirales</taxon>
        <taxon>Adenoviridae</taxon>
        <taxon>Mastadenovirus</taxon>
        <taxon>Mastadenovirus miniopteridae</taxon>
        <taxon>Bat mastadenovirus D</taxon>
    </lineage>
</organism>
<dbReference type="EMBL" id="KT698856">
    <property type="protein sequence ID" value="AMB43169.1"/>
    <property type="molecule type" value="Genomic_DNA"/>
</dbReference>
<reference evidence="1 2" key="1">
    <citation type="submission" date="2015-08" db="EMBL/GenBank/DDBJ databases">
        <title>Isolation and characterization of novel bat adenoviruses with diverse genome sizes, low GC contents or extremely long E3 ORFs.</title>
        <authorList>
            <person name="Tan B."/>
            <person name="Yang X.-L."/>
            <person name="Ge X.-Y."/>
            <person name="Peng C."/>
            <person name="Zhang Y.-Z."/>
            <person name="Zhang L.-B."/>
            <person name="Shi Z.-L."/>
        </authorList>
    </citation>
    <scope>NUCLEOTIDE SEQUENCE [LARGE SCALE GENOMIC DNA]</scope>
    <source>
        <strain evidence="1">WIV12</strain>
    </source>
</reference>
<evidence type="ECO:0000313" key="1">
    <source>
        <dbReference type="EMBL" id="AMB43169.1"/>
    </source>
</evidence>
<dbReference type="OrthoDB" id="36698at10239"/>
<accession>A0A1B0UI10</accession>
<dbReference type="GeneID" id="28715627"/>
<sequence length="130" mass="15007">MPPRVTPSYLLGVTVTEDFKQALNFLQPSFTIALLKACCDELKTFWELNHEPEHSIYVTAFPIHDYRTFLVSVAGPDYHGTCLHDVHAFAAEFETSLRSHFLDIAYRVNVRLDFSDLTVTPLDNWFYHVL</sequence>
<proteinExistence type="predicted"/>
<keyword evidence="2" id="KW-1185">Reference proteome</keyword>
<evidence type="ECO:0000313" key="2">
    <source>
        <dbReference type="Proteomes" id="UP000173328"/>
    </source>
</evidence>
<dbReference type="KEGG" id="vg:28715627"/>